<evidence type="ECO:0000313" key="18">
    <source>
        <dbReference type="Proteomes" id="UP001627154"/>
    </source>
</evidence>
<dbReference type="GO" id="GO:0006631">
    <property type="term" value="P:fatty acid metabolic process"/>
    <property type="evidence" value="ECO:0007669"/>
    <property type="project" value="UniProtKB-KW"/>
</dbReference>
<keyword evidence="9" id="KW-0413">Isomerase</keyword>
<dbReference type="Pfam" id="PF00378">
    <property type="entry name" value="ECH_1"/>
    <property type="match status" value="1"/>
</dbReference>
<evidence type="ECO:0000313" key="17">
    <source>
        <dbReference type="EMBL" id="KAL3402260.1"/>
    </source>
</evidence>
<evidence type="ECO:0000256" key="15">
    <source>
        <dbReference type="ARBA" id="ARBA00068317"/>
    </source>
</evidence>
<dbReference type="GO" id="GO:0004165">
    <property type="term" value="F:delta(3)-delta(2)-enoyl-CoA isomerase activity"/>
    <property type="evidence" value="ECO:0007669"/>
    <property type="project" value="UniProtKB-EC"/>
</dbReference>
<dbReference type="FunFam" id="3.90.226.10:FF:000034">
    <property type="entry name" value="Enoyl-CoA delta isomerase 1"/>
    <property type="match status" value="1"/>
</dbReference>
<keyword evidence="18" id="KW-1185">Reference proteome</keyword>
<evidence type="ECO:0000256" key="9">
    <source>
        <dbReference type="ARBA" id="ARBA00023235"/>
    </source>
</evidence>
<dbReference type="SUPFAM" id="SSF52096">
    <property type="entry name" value="ClpP/crotonase"/>
    <property type="match status" value="1"/>
</dbReference>
<dbReference type="PANTHER" id="PTHR11941">
    <property type="entry name" value="ENOYL-COA HYDRATASE-RELATED"/>
    <property type="match status" value="1"/>
</dbReference>
<evidence type="ECO:0000256" key="3">
    <source>
        <dbReference type="ARBA" id="ARBA00011233"/>
    </source>
</evidence>
<comment type="catalytic activity">
    <reaction evidence="10">
        <text>(3Z)-decenoyl-CoA = (2E)-decenoyl-CoA</text>
        <dbReference type="Rhea" id="RHEA:77195"/>
        <dbReference type="ChEBI" id="CHEBI:61406"/>
        <dbReference type="ChEBI" id="CHEBI:195601"/>
    </reaction>
    <physiologicalReaction direction="left-to-right" evidence="10">
        <dbReference type="Rhea" id="RHEA:77196"/>
    </physiologicalReaction>
</comment>
<evidence type="ECO:0000256" key="14">
    <source>
        <dbReference type="ARBA" id="ARBA00056147"/>
    </source>
</evidence>
<evidence type="ECO:0000256" key="16">
    <source>
        <dbReference type="ARBA" id="ARBA00083575"/>
    </source>
</evidence>
<dbReference type="AlphaFoldDB" id="A0ABD2XB21"/>
<protein>
    <recommendedName>
        <fullName evidence="15">Enoyl-CoA delta isomerase 1, mitochondrial</fullName>
    </recommendedName>
    <alternativeName>
        <fullName evidence="16">3,2-trans-enoyl-CoA isomerase</fullName>
    </alternativeName>
</protein>
<reference evidence="17 18" key="1">
    <citation type="journal article" date="2024" name="bioRxiv">
        <title>A reference genome for Trichogramma kaykai: A tiny desert-dwelling parasitoid wasp with competing sex-ratio distorters.</title>
        <authorList>
            <person name="Culotta J."/>
            <person name="Lindsey A.R."/>
        </authorList>
    </citation>
    <scope>NUCLEOTIDE SEQUENCE [LARGE SCALE GENOMIC DNA]</scope>
    <source>
        <strain evidence="17 18">KSX58</strain>
    </source>
</reference>
<evidence type="ECO:0000256" key="7">
    <source>
        <dbReference type="ARBA" id="ARBA00023098"/>
    </source>
</evidence>
<proteinExistence type="predicted"/>
<comment type="catalytic activity">
    <reaction evidence="12">
        <text>(3Z)-dodecenoyl-CoA = (2E)-dodecenoyl-CoA</text>
        <dbReference type="Rhea" id="RHEA:23716"/>
        <dbReference type="ChEBI" id="CHEBI:57330"/>
        <dbReference type="ChEBI" id="CHEBI:58543"/>
        <dbReference type="EC" id="5.3.3.8"/>
    </reaction>
    <physiologicalReaction direction="left-to-right" evidence="12">
        <dbReference type="Rhea" id="RHEA:23717"/>
    </physiologicalReaction>
</comment>
<keyword evidence="8" id="KW-0496">Mitochondrion</keyword>
<accession>A0ABD2XB21</accession>
<comment type="subcellular location">
    <subcellularLocation>
        <location evidence="1">Mitochondrion matrix</location>
    </subcellularLocation>
</comment>
<evidence type="ECO:0000256" key="5">
    <source>
        <dbReference type="ARBA" id="ARBA00022946"/>
    </source>
</evidence>
<comment type="caution">
    <text evidence="17">The sequence shown here is derived from an EMBL/GenBank/DDBJ whole genome shotgun (WGS) entry which is preliminary data.</text>
</comment>
<comment type="function">
    <text evidence="14">Key enzyme of fatty acid beta-oxidation. Able to isomerize both 3-cis (3Z) and 3-trans (3E) double bonds into the 2-trans (2E) form in a range of enoyl-CoA species, with a preference for (3Z)-enoyl-CoAs over (3E)-enoyl-CoAs. The catalytic efficiency of this enzyme is not affected by the fatty acyl chain length.</text>
</comment>
<evidence type="ECO:0000256" key="12">
    <source>
        <dbReference type="ARBA" id="ARBA00052376"/>
    </source>
</evidence>
<evidence type="ECO:0000256" key="6">
    <source>
        <dbReference type="ARBA" id="ARBA00022990"/>
    </source>
</evidence>
<dbReference type="CDD" id="cd06558">
    <property type="entry name" value="crotonase-like"/>
    <property type="match status" value="1"/>
</dbReference>
<comment type="catalytic activity">
    <reaction evidence="11">
        <text>(2E)-tetradecenoyl-CoA = (3Z)-tetradecenoyl-CoA</text>
        <dbReference type="Rhea" id="RHEA:29847"/>
        <dbReference type="ChEBI" id="CHEBI:61405"/>
        <dbReference type="ChEBI" id="CHEBI:61968"/>
    </reaction>
    <physiologicalReaction direction="right-to-left" evidence="11">
        <dbReference type="Rhea" id="RHEA:29849"/>
    </physiologicalReaction>
</comment>
<comment type="pathway">
    <text evidence="2">Lipid metabolism; fatty acid beta-oxidation.</text>
</comment>
<dbReference type="InterPro" id="IPR001753">
    <property type="entry name" value="Enoyl-CoA_hydra/iso"/>
</dbReference>
<dbReference type="Gene3D" id="6.10.250.170">
    <property type="match status" value="1"/>
</dbReference>
<sequence length="317" mass="35313">MANWSLLRRCGASLLVQSRNCVNKSAAACLSTQTTPPKNLVDSVLDEKTGISTLSMSRAPVNSLNLDLINALRKALENAVDKGSQGIIITSSMPTVFSAGLDIMEMYKPDLKRCEEFWHSLQDLWLNLYGMGIPTVAAINGASPAGGCLLALSCEYRIMVQGEHTIGLNETKLGIVAPKWFADPMISTIGYRQAELALMRYFSNETFSLSIVFLFFVFKIYRGSLFKPDEALKIGLIDEIASDKNDALAKSQKYITSYARIPSEAREATKLSLRKETIAWLENNREWDTTVFLNYVQLPQVQKGLDMYVQSLKKKSK</sequence>
<keyword evidence="4" id="KW-0276">Fatty acid metabolism</keyword>
<keyword evidence="7" id="KW-0443">Lipid metabolism</keyword>
<evidence type="ECO:0000256" key="2">
    <source>
        <dbReference type="ARBA" id="ARBA00005005"/>
    </source>
</evidence>
<evidence type="ECO:0000256" key="4">
    <source>
        <dbReference type="ARBA" id="ARBA00022832"/>
    </source>
</evidence>
<comment type="catalytic activity">
    <reaction evidence="13">
        <text>(3Z)-octenoyl-CoA = (2E)-octenoyl-CoA</text>
        <dbReference type="Rhea" id="RHEA:46044"/>
        <dbReference type="ChEBI" id="CHEBI:62242"/>
        <dbReference type="ChEBI" id="CHEBI:85640"/>
    </reaction>
    <physiologicalReaction direction="left-to-right" evidence="13">
        <dbReference type="Rhea" id="RHEA:46045"/>
    </physiologicalReaction>
</comment>
<gene>
    <name evidence="17" type="ORF">TKK_004785</name>
</gene>
<dbReference type="InterPro" id="IPR029045">
    <property type="entry name" value="ClpP/crotonase-like_dom_sf"/>
</dbReference>
<dbReference type="Proteomes" id="UP001627154">
    <property type="component" value="Unassembled WGS sequence"/>
</dbReference>
<evidence type="ECO:0000256" key="8">
    <source>
        <dbReference type="ARBA" id="ARBA00023128"/>
    </source>
</evidence>
<evidence type="ECO:0000256" key="13">
    <source>
        <dbReference type="ARBA" id="ARBA00052542"/>
    </source>
</evidence>
<evidence type="ECO:0000256" key="11">
    <source>
        <dbReference type="ARBA" id="ARBA00051293"/>
    </source>
</evidence>
<organism evidence="17 18">
    <name type="scientific">Trichogramma kaykai</name>
    <dbReference type="NCBI Taxonomy" id="54128"/>
    <lineage>
        <taxon>Eukaryota</taxon>
        <taxon>Metazoa</taxon>
        <taxon>Ecdysozoa</taxon>
        <taxon>Arthropoda</taxon>
        <taxon>Hexapoda</taxon>
        <taxon>Insecta</taxon>
        <taxon>Pterygota</taxon>
        <taxon>Neoptera</taxon>
        <taxon>Endopterygota</taxon>
        <taxon>Hymenoptera</taxon>
        <taxon>Apocrita</taxon>
        <taxon>Proctotrupomorpha</taxon>
        <taxon>Chalcidoidea</taxon>
        <taxon>Trichogrammatidae</taxon>
        <taxon>Trichogramma</taxon>
    </lineage>
</organism>
<comment type="subunit">
    <text evidence="3">Homotrimer.</text>
</comment>
<evidence type="ECO:0000256" key="10">
    <source>
        <dbReference type="ARBA" id="ARBA00050938"/>
    </source>
</evidence>
<dbReference type="Gene3D" id="3.90.226.10">
    <property type="entry name" value="2-enoyl-CoA Hydratase, Chain A, domain 1"/>
    <property type="match status" value="1"/>
</dbReference>
<dbReference type="GO" id="GO:0005759">
    <property type="term" value="C:mitochondrial matrix"/>
    <property type="evidence" value="ECO:0007669"/>
    <property type="project" value="UniProtKB-SubCell"/>
</dbReference>
<evidence type="ECO:0000256" key="1">
    <source>
        <dbReference type="ARBA" id="ARBA00004305"/>
    </source>
</evidence>
<name>A0ABD2XB21_9HYME</name>
<dbReference type="EMBL" id="JBJJXI010000037">
    <property type="protein sequence ID" value="KAL3402260.1"/>
    <property type="molecule type" value="Genomic_DNA"/>
</dbReference>
<keyword evidence="5" id="KW-0809">Transit peptide</keyword>
<keyword evidence="6" id="KW-0007">Acetylation</keyword>
<dbReference type="PANTHER" id="PTHR11941:SF45">
    <property type="entry name" value="ENOYL-COA DELTA ISOMERASE 1, MITOCHONDRIAL"/>
    <property type="match status" value="1"/>
</dbReference>